<evidence type="ECO:0000256" key="2">
    <source>
        <dbReference type="ARBA" id="ARBA00022801"/>
    </source>
</evidence>
<dbReference type="Pfam" id="PF00459">
    <property type="entry name" value="Inositol_P"/>
    <property type="match status" value="1"/>
</dbReference>
<dbReference type="RefSeq" id="WP_310298056.1">
    <property type="nucleotide sequence ID" value="NZ_BAAAPS010000002.1"/>
</dbReference>
<dbReference type="PANTHER" id="PTHR20854:SF4">
    <property type="entry name" value="INOSITOL-1-MONOPHOSPHATASE-RELATED"/>
    <property type="match status" value="1"/>
</dbReference>
<dbReference type="Gene3D" id="3.40.190.80">
    <property type="match status" value="1"/>
</dbReference>
<keyword evidence="5" id="KW-1185">Reference proteome</keyword>
<dbReference type="EMBL" id="JAVDYG010000001">
    <property type="protein sequence ID" value="MDR7360893.1"/>
    <property type="molecule type" value="Genomic_DNA"/>
</dbReference>
<organism evidence="4 5">
    <name type="scientific">Nocardioides marmoribigeumensis</name>
    <dbReference type="NCBI Taxonomy" id="433649"/>
    <lineage>
        <taxon>Bacteria</taxon>
        <taxon>Bacillati</taxon>
        <taxon>Actinomycetota</taxon>
        <taxon>Actinomycetes</taxon>
        <taxon>Propionibacteriales</taxon>
        <taxon>Nocardioidaceae</taxon>
        <taxon>Nocardioides</taxon>
    </lineage>
</organism>
<keyword evidence="3" id="KW-0460">Magnesium</keyword>
<dbReference type="InterPro" id="IPR000760">
    <property type="entry name" value="Inositol_monophosphatase-like"/>
</dbReference>
<dbReference type="CDD" id="cd01637">
    <property type="entry name" value="IMPase_like"/>
    <property type="match status" value="1"/>
</dbReference>
<dbReference type="InterPro" id="IPR020583">
    <property type="entry name" value="Inositol_monoP_metal-BS"/>
</dbReference>
<proteinExistence type="predicted"/>
<protein>
    <submittedName>
        <fullName evidence="4">Fructose-1,6-bisphosphatase/inositol monophosphatase family enzyme</fullName>
    </submittedName>
</protein>
<comment type="caution">
    <text evidence="4">The sequence shown here is derived from an EMBL/GenBank/DDBJ whole genome shotgun (WGS) entry which is preliminary data.</text>
</comment>
<reference evidence="4 5" key="1">
    <citation type="submission" date="2023-07" db="EMBL/GenBank/DDBJ databases">
        <title>Sequencing the genomes of 1000 actinobacteria strains.</title>
        <authorList>
            <person name="Klenk H.-P."/>
        </authorList>
    </citation>
    <scope>NUCLEOTIDE SEQUENCE [LARGE SCALE GENOMIC DNA]</scope>
    <source>
        <strain evidence="4 5">DSM 19426</strain>
    </source>
</reference>
<dbReference type="PANTHER" id="PTHR20854">
    <property type="entry name" value="INOSITOL MONOPHOSPHATASE"/>
    <property type="match status" value="1"/>
</dbReference>
<gene>
    <name evidence="4" type="ORF">J2S63_000446</name>
</gene>
<evidence type="ECO:0000313" key="4">
    <source>
        <dbReference type="EMBL" id="MDR7360893.1"/>
    </source>
</evidence>
<keyword evidence="2" id="KW-0378">Hydrolase</keyword>
<evidence type="ECO:0000256" key="3">
    <source>
        <dbReference type="ARBA" id="ARBA00022842"/>
    </source>
</evidence>
<dbReference type="PRINTS" id="PR00377">
    <property type="entry name" value="IMPHPHTASES"/>
</dbReference>
<accession>A0ABU2BQI0</accession>
<keyword evidence="1" id="KW-0479">Metal-binding</keyword>
<dbReference type="PROSITE" id="PS00629">
    <property type="entry name" value="IMP_1"/>
    <property type="match status" value="1"/>
</dbReference>
<dbReference type="SUPFAM" id="SSF56655">
    <property type="entry name" value="Carbohydrate phosphatase"/>
    <property type="match status" value="1"/>
</dbReference>
<evidence type="ECO:0000313" key="5">
    <source>
        <dbReference type="Proteomes" id="UP001183648"/>
    </source>
</evidence>
<evidence type="ECO:0000256" key="1">
    <source>
        <dbReference type="ARBA" id="ARBA00022723"/>
    </source>
</evidence>
<name>A0ABU2BQI0_9ACTN</name>
<dbReference type="Proteomes" id="UP001183648">
    <property type="component" value="Unassembled WGS sequence"/>
</dbReference>
<dbReference type="Gene3D" id="3.30.540.10">
    <property type="entry name" value="Fructose-1,6-Bisphosphatase, subunit A, domain 1"/>
    <property type="match status" value="1"/>
</dbReference>
<sequence length="260" mass="28602">METDEVLRLLQDVAAEVVNPRFRSLDEAEIAEKQPGDLVTAADHESEELLTAALLEAYPDAVVLGEEAYATDPHLIQRFVDAEHAFTVDPVDGTRNFVHGSPDHAVMCAEVVGGETTRAWVWQPQHETAYVAERGGGTWRNGERLTRPPVVGDPVGATSRRRWRTGRLGDLPQLRNTWWCCGVDYPHLIEGDTDYLLYGHPKPWDHAPTGLLVTEAGGVVGDLEGNAYTAWTHTSLIVAAADRTTYDRVRQAVAADSRLG</sequence>